<evidence type="ECO:0000313" key="4">
    <source>
        <dbReference type="Proteomes" id="UP000018291"/>
    </source>
</evidence>
<dbReference type="eggNOG" id="COG0318">
    <property type="taxonomic scope" value="Bacteria"/>
</dbReference>
<evidence type="ECO:0000259" key="1">
    <source>
        <dbReference type="Pfam" id="PF00501"/>
    </source>
</evidence>
<feature type="domain" description="AMP-binding enzyme C-terminal" evidence="2">
    <location>
        <begin position="440"/>
        <end position="512"/>
    </location>
</feature>
<dbReference type="InterPro" id="IPR025110">
    <property type="entry name" value="AMP-bd_C"/>
</dbReference>
<accession>R4Z693</accession>
<dbReference type="Gene3D" id="3.30.300.30">
    <property type="match status" value="1"/>
</dbReference>
<dbReference type="GO" id="GO:0004467">
    <property type="term" value="F:long-chain fatty acid-CoA ligase activity"/>
    <property type="evidence" value="ECO:0007669"/>
    <property type="project" value="UniProtKB-EC"/>
</dbReference>
<comment type="caution">
    <text evidence="3">The sequence shown here is derived from an EMBL/GenBank/DDBJ whole genome shotgun (WGS) entry which is preliminary data.</text>
</comment>
<dbReference type="OrthoDB" id="9803968at2"/>
<evidence type="ECO:0000259" key="2">
    <source>
        <dbReference type="Pfam" id="PF13193"/>
    </source>
</evidence>
<reference evidence="3 4" key="1">
    <citation type="journal article" date="2013" name="ISME J.">
        <title>Metabolic model for the filamentous 'Candidatus Microthrix parvicella' based on genomic and metagenomic analyses.</title>
        <authorList>
            <person name="Jon McIlroy S."/>
            <person name="Kristiansen R."/>
            <person name="Albertsen M."/>
            <person name="Michael Karst S."/>
            <person name="Rossetti S."/>
            <person name="Lund Nielsen J."/>
            <person name="Tandoi V."/>
            <person name="James Seviour R."/>
            <person name="Nielsen P.H."/>
        </authorList>
    </citation>
    <scope>NUCLEOTIDE SEQUENCE [LARGE SCALE GENOMIC DNA]</scope>
    <source>
        <strain evidence="3 4">RN1</strain>
    </source>
</reference>
<feature type="domain" description="AMP-dependent synthetase/ligase" evidence="1">
    <location>
        <begin position="38"/>
        <end position="389"/>
    </location>
</feature>
<dbReference type="InterPro" id="IPR042099">
    <property type="entry name" value="ANL_N_sf"/>
</dbReference>
<proteinExistence type="predicted"/>
<evidence type="ECO:0000313" key="3">
    <source>
        <dbReference type="EMBL" id="CCM65141.1"/>
    </source>
</evidence>
<dbReference type="Proteomes" id="UP000018291">
    <property type="component" value="Unassembled WGS sequence"/>
</dbReference>
<dbReference type="Pfam" id="PF00501">
    <property type="entry name" value="AMP-binding"/>
    <property type="match status" value="1"/>
</dbReference>
<dbReference type="HOGENOM" id="CLU_000022_59_9_11"/>
<organism evidence="3 4">
    <name type="scientific">Candidatus Neomicrothrix parvicella RN1</name>
    <dbReference type="NCBI Taxonomy" id="1229780"/>
    <lineage>
        <taxon>Bacteria</taxon>
        <taxon>Bacillati</taxon>
        <taxon>Actinomycetota</taxon>
        <taxon>Acidimicrobiia</taxon>
        <taxon>Acidimicrobiales</taxon>
        <taxon>Microthrixaceae</taxon>
        <taxon>Candidatus Neomicrothrix</taxon>
    </lineage>
</organism>
<keyword evidence="3" id="KW-0436">Ligase</keyword>
<dbReference type="InterPro" id="IPR045851">
    <property type="entry name" value="AMP-bd_C_sf"/>
</dbReference>
<dbReference type="EC" id="6.2.1.3" evidence="3"/>
<sequence length="535" mass="57109">MATPVGGSFQPPSLEEILYRVSGRIRVNLASIIDGHDDDRVAVISRGRPTTYGELRRQVAGLRRGLTDLGLTTGDSVAIMASNNRYFVVSYLATLGAGLVAVPLNPTTPALAVKEELEAVKARALIAGPSARALVTGNTEGALDSIEFVIGCGFEPDGGTQFETLIESESADWVELDEDTPAVLAFTSGTAGLPKPAVLSHANLMVNVQQQLSSAEDRQCADDVSLAVAPLSHIMGFNLVLATSLSVGASVVLIERFDPVLALESMQKHGVTVVVGPPTMWAAWLNLPDLPSDVFSSVRIAASGAARLPVEVSEAFERRFGLRLWEGYGLTEASPMVCSSYGTDAPHGSVGFPAPGLEVRLVDREGDDVLIGDPGELLVRGPNIFSGYLNEPEATADALDGDGWLHTGDIAVVDEHGYVFLVDRSKDLIIVSGFNVYPAEVETAIRSHPLVEDCVVVGVPHPGTGESVVAYVVPADKAMLEEEGVIRHCQTRLARYKCPKKIWFTDEVPQDLGGKVLRRMLPARPSAQKTSWEPN</sequence>
<keyword evidence="4" id="KW-1185">Reference proteome</keyword>
<name>R4Z693_9ACTN</name>
<protein>
    <submittedName>
        <fullName evidence="3">Putative Long-chain-fatty-acid--CoA ligase</fullName>
        <ecNumber evidence="3">6.2.1.3</ecNumber>
    </submittedName>
</protein>
<dbReference type="EMBL" id="CANL01000056">
    <property type="protein sequence ID" value="CCM65141.1"/>
    <property type="molecule type" value="Genomic_DNA"/>
</dbReference>
<dbReference type="AlphaFoldDB" id="R4Z693"/>
<dbReference type="PANTHER" id="PTHR24096">
    <property type="entry name" value="LONG-CHAIN-FATTY-ACID--COA LIGASE"/>
    <property type="match status" value="1"/>
</dbReference>
<gene>
    <name evidence="3" type="ORF">BN381_60045</name>
</gene>
<dbReference type="STRING" id="1229780.BN381_60045"/>
<dbReference type="SUPFAM" id="SSF56801">
    <property type="entry name" value="Acetyl-CoA synthetase-like"/>
    <property type="match status" value="1"/>
</dbReference>
<dbReference type="InterPro" id="IPR000873">
    <property type="entry name" value="AMP-dep_synth/lig_dom"/>
</dbReference>
<dbReference type="Pfam" id="PF13193">
    <property type="entry name" value="AMP-binding_C"/>
    <property type="match status" value="1"/>
</dbReference>
<dbReference type="Gene3D" id="3.40.50.12780">
    <property type="entry name" value="N-terminal domain of ligase-like"/>
    <property type="match status" value="1"/>
</dbReference>